<evidence type="ECO:0000313" key="2">
    <source>
        <dbReference type="Proteomes" id="UP000777482"/>
    </source>
</evidence>
<evidence type="ECO:0000313" key="1">
    <source>
        <dbReference type="EMBL" id="KAG0660107.1"/>
    </source>
</evidence>
<organism evidence="1 2">
    <name type="scientific">Rhodotorula mucilaginosa</name>
    <name type="common">Yeast</name>
    <name type="synonym">Rhodotorula rubra</name>
    <dbReference type="NCBI Taxonomy" id="5537"/>
    <lineage>
        <taxon>Eukaryota</taxon>
        <taxon>Fungi</taxon>
        <taxon>Dikarya</taxon>
        <taxon>Basidiomycota</taxon>
        <taxon>Pucciniomycotina</taxon>
        <taxon>Microbotryomycetes</taxon>
        <taxon>Sporidiobolales</taxon>
        <taxon>Sporidiobolaceae</taxon>
        <taxon>Rhodotorula</taxon>
    </lineage>
</organism>
<sequence>MRGLQKFKARAPHKKGDLRFCEISDKTGSTRSLFPIPSPAIDKAHASHAPAQARLQLGGPLSLLLHRPNAPDSTKVAACLRRGSFATSINFELTTACVD</sequence>
<comment type="caution">
    <text evidence="1">The sequence shown here is derived from an EMBL/GenBank/DDBJ whole genome shotgun (WGS) entry which is preliminary data.</text>
</comment>
<dbReference type="AlphaFoldDB" id="A0A9P6W1V1"/>
<dbReference type="EMBL" id="PUHQ01000047">
    <property type="protein sequence ID" value="KAG0660107.1"/>
    <property type="molecule type" value="Genomic_DNA"/>
</dbReference>
<reference evidence="1 2" key="1">
    <citation type="submission" date="2020-11" db="EMBL/GenBank/DDBJ databases">
        <title>Kefir isolates.</title>
        <authorList>
            <person name="Marcisauskas S."/>
            <person name="Kim Y."/>
            <person name="Blasche S."/>
        </authorList>
    </citation>
    <scope>NUCLEOTIDE SEQUENCE [LARGE SCALE GENOMIC DNA]</scope>
    <source>
        <strain evidence="1 2">KR</strain>
    </source>
</reference>
<keyword evidence="2" id="KW-1185">Reference proteome</keyword>
<gene>
    <name evidence="1" type="ORF">C6P46_004737</name>
</gene>
<accession>A0A9P6W1V1</accession>
<dbReference type="Proteomes" id="UP000777482">
    <property type="component" value="Unassembled WGS sequence"/>
</dbReference>
<protein>
    <submittedName>
        <fullName evidence="1">Uncharacterized protein</fullName>
    </submittedName>
</protein>
<proteinExistence type="predicted"/>
<name>A0A9P6W1V1_RHOMI</name>